<sequence length="122" mass="14172">MSFRNPNYRCKTSGTLAALIEGLLAEDSSQVSDVFRIYHYPQLHHHMKSVHFKNMLGEEVFFDENSDFSIGYEIINEVYLPNGTMRNEIVGRYNPYALAGQDFTINEKAILWDNTFTQVRDK</sequence>
<protein>
    <submittedName>
        <fullName evidence="4">Extracellular calcium-sensing receptor-like</fullName>
    </submittedName>
</protein>
<keyword evidence="3" id="KW-1185">Reference proteome</keyword>
<dbReference type="SUPFAM" id="SSF53822">
    <property type="entry name" value="Periplasmic binding protein-like I"/>
    <property type="match status" value="1"/>
</dbReference>
<dbReference type="GO" id="GO:0005886">
    <property type="term" value="C:plasma membrane"/>
    <property type="evidence" value="ECO:0007669"/>
    <property type="project" value="TreeGrafter"/>
</dbReference>
<dbReference type="GO" id="GO:0004553">
    <property type="term" value="F:hydrolase activity, hydrolyzing O-glycosyl compounds"/>
    <property type="evidence" value="ECO:0007669"/>
    <property type="project" value="InterPro"/>
</dbReference>
<dbReference type="PROSITE" id="PS00659">
    <property type="entry name" value="GLYCOSYL_HYDROL_F5"/>
    <property type="match status" value="1"/>
</dbReference>
<evidence type="ECO:0000313" key="4">
    <source>
        <dbReference type="RefSeq" id="XP_033771767.1"/>
    </source>
</evidence>
<dbReference type="Proteomes" id="UP000515159">
    <property type="component" value="Chromosome 12"/>
</dbReference>
<accession>A0A6P8N881</accession>
<keyword evidence="2" id="KW-0326">Glycosidase</keyword>
<dbReference type="OrthoDB" id="5984008at2759"/>
<organism evidence="3 4">
    <name type="scientific">Geotrypetes seraphini</name>
    <name type="common">Gaboon caecilian</name>
    <name type="synonym">Caecilia seraphini</name>
    <dbReference type="NCBI Taxonomy" id="260995"/>
    <lineage>
        <taxon>Eukaryota</taxon>
        <taxon>Metazoa</taxon>
        <taxon>Chordata</taxon>
        <taxon>Craniata</taxon>
        <taxon>Vertebrata</taxon>
        <taxon>Euteleostomi</taxon>
        <taxon>Amphibia</taxon>
        <taxon>Gymnophiona</taxon>
        <taxon>Geotrypetes</taxon>
    </lineage>
</organism>
<dbReference type="InterPro" id="IPR000068">
    <property type="entry name" value="GPCR_3_Ca_sens_rcpt-rel"/>
</dbReference>
<evidence type="ECO:0000313" key="3">
    <source>
        <dbReference type="Proteomes" id="UP000515159"/>
    </source>
</evidence>
<dbReference type="Gene3D" id="3.40.50.2300">
    <property type="match status" value="2"/>
</dbReference>
<name>A0A6P8N881_GEOSA</name>
<dbReference type="InterPro" id="IPR028082">
    <property type="entry name" value="Peripla_BP_I"/>
</dbReference>
<dbReference type="PANTHER" id="PTHR24061:SF599">
    <property type="entry name" value="G-PROTEIN COUPLED RECEPTORS FAMILY 3 PROFILE DOMAIN-CONTAINING PROTEIN"/>
    <property type="match status" value="1"/>
</dbReference>
<keyword evidence="1" id="KW-0378">Hydrolase</keyword>
<dbReference type="RefSeq" id="XP_033771767.1">
    <property type="nucleotide sequence ID" value="XM_033915876.1"/>
</dbReference>
<dbReference type="AlphaFoldDB" id="A0A6P8N881"/>
<dbReference type="InterPro" id="IPR018087">
    <property type="entry name" value="Glyco_hydro_5_CS"/>
</dbReference>
<dbReference type="GO" id="GO:0005975">
    <property type="term" value="P:carbohydrate metabolic process"/>
    <property type="evidence" value="ECO:0007669"/>
    <property type="project" value="InterPro"/>
</dbReference>
<dbReference type="InParanoid" id="A0A6P8N881"/>
<evidence type="ECO:0000256" key="2">
    <source>
        <dbReference type="ARBA" id="ARBA00023295"/>
    </source>
</evidence>
<dbReference type="GeneID" id="117346391"/>
<dbReference type="PANTHER" id="PTHR24061">
    <property type="entry name" value="CALCIUM-SENSING RECEPTOR-RELATED"/>
    <property type="match status" value="1"/>
</dbReference>
<dbReference type="KEGG" id="gsh:117346391"/>
<dbReference type="GO" id="GO:0004930">
    <property type="term" value="F:G protein-coupled receptor activity"/>
    <property type="evidence" value="ECO:0007669"/>
    <property type="project" value="InterPro"/>
</dbReference>
<gene>
    <name evidence="4" type="primary">LOC117346391</name>
</gene>
<evidence type="ECO:0000256" key="1">
    <source>
        <dbReference type="ARBA" id="ARBA00022801"/>
    </source>
</evidence>
<reference evidence="4" key="1">
    <citation type="submission" date="2025-08" db="UniProtKB">
        <authorList>
            <consortium name="RefSeq"/>
        </authorList>
    </citation>
    <scope>IDENTIFICATION</scope>
</reference>
<proteinExistence type="predicted"/>